<dbReference type="Proteomes" id="UP000075670">
    <property type="component" value="Unassembled WGS sequence"/>
</dbReference>
<evidence type="ECO:0000256" key="1">
    <source>
        <dbReference type="PROSITE-ProRule" id="PRU01076"/>
    </source>
</evidence>
<reference evidence="3 4" key="1">
    <citation type="submission" date="2016-02" db="EMBL/GenBank/DDBJ databases">
        <title>Genome sequence of Moorella mulderi DSM 14980.</title>
        <authorList>
            <person name="Poehlein A."/>
            <person name="Daniel R."/>
        </authorList>
    </citation>
    <scope>NUCLEOTIDE SEQUENCE [LARGE SCALE GENOMIC DNA]</scope>
    <source>
        <strain evidence="3 4">DSM 14980</strain>
    </source>
</reference>
<organism evidence="3 4">
    <name type="scientific">Moorella mulderi DSM 14980</name>
    <dbReference type="NCBI Taxonomy" id="1122241"/>
    <lineage>
        <taxon>Bacteria</taxon>
        <taxon>Bacillati</taxon>
        <taxon>Bacillota</taxon>
        <taxon>Clostridia</taxon>
        <taxon>Neomoorellales</taxon>
        <taxon>Neomoorellaceae</taxon>
        <taxon>Neomoorella</taxon>
    </lineage>
</organism>
<evidence type="ECO:0000313" key="4">
    <source>
        <dbReference type="Proteomes" id="UP000075670"/>
    </source>
</evidence>
<comment type="caution">
    <text evidence="3">The sequence shown here is derived from an EMBL/GenBank/DDBJ whole genome shotgun (WGS) entry which is preliminary data.</text>
</comment>
<dbReference type="RefSeq" id="WP_062282950.1">
    <property type="nucleotide sequence ID" value="NZ_LTBC01000003.1"/>
</dbReference>
<dbReference type="InterPro" id="IPR037914">
    <property type="entry name" value="SpoVT-AbrB_sf"/>
</dbReference>
<dbReference type="PANTHER" id="PTHR34860:SF6">
    <property type="entry name" value="REPRESSOR-LIKE PROTEIN SSO7C3"/>
    <property type="match status" value="1"/>
</dbReference>
<dbReference type="AlphaFoldDB" id="A0A151AYE0"/>
<sequence>MSKQVEITKLSSRGQVVIPKEIRQELGWETGDHVAVEVQGDMVILRRLQLESCREERPRQARMSLIK</sequence>
<dbReference type="EMBL" id="LTBC01000003">
    <property type="protein sequence ID" value="KYH32674.1"/>
    <property type="molecule type" value="Genomic_DNA"/>
</dbReference>
<dbReference type="NCBIfam" id="TIGR01439">
    <property type="entry name" value="lp_hng_hel_AbrB"/>
    <property type="match status" value="1"/>
</dbReference>
<name>A0A151AYE0_9FIRM</name>
<dbReference type="GO" id="GO:0003677">
    <property type="term" value="F:DNA binding"/>
    <property type="evidence" value="ECO:0007669"/>
    <property type="project" value="UniProtKB-UniRule"/>
</dbReference>
<dbReference type="Pfam" id="PF04014">
    <property type="entry name" value="MazE_antitoxin"/>
    <property type="match status" value="1"/>
</dbReference>
<dbReference type="PATRIC" id="fig|1122241.3.peg.1339"/>
<dbReference type="Gene3D" id="2.10.260.10">
    <property type="match status" value="1"/>
</dbReference>
<dbReference type="PROSITE" id="PS51740">
    <property type="entry name" value="SPOVT_ABRB"/>
    <property type="match status" value="1"/>
</dbReference>
<dbReference type="SMART" id="SM00966">
    <property type="entry name" value="SpoVT_AbrB"/>
    <property type="match status" value="1"/>
</dbReference>
<feature type="domain" description="SpoVT-AbrB" evidence="2">
    <location>
        <begin position="5"/>
        <end position="50"/>
    </location>
</feature>
<dbReference type="SUPFAM" id="SSF89447">
    <property type="entry name" value="AbrB/MazE/MraZ-like"/>
    <property type="match status" value="1"/>
</dbReference>
<gene>
    <name evidence="3" type="ORF">MOMUL_12760</name>
</gene>
<dbReference type="OrthoDB" id="9811597at2"/>
<dbReference type="InterPro" id="IPR007159">
    <property type="entry name" value="SpoVT-AbrB_dom"/>
</dbReference>
<evidence type="ECO:0000313" key="3">
    <source>
        <dbReference type="EMBL" id="KYH32674.1"/>
    </source>
</evidence>
<proteinExistence type="predicted"/>
<keyword evidence="1" id="KW-0238">DNA-binding</keyword>
<protein>
    <submittedName>
        <fullName evidence="3">SpoVT / AbrB like domain protein</fullName>
    </submittedName>
</protein>
<dbReference type="InterPro" id="IPR052975">
    <property type="entry name" value="Repressor-like_regulatory"/>
</dbReference>
<dbReference type="PANTHER" id="PTHR34860">
    <property type="entry name" value="REPRESSOR-LIKE PROTEIN SSO7C3"/>
    <property type="match status" value="1"/>
</dbReference>
<evidence type="ECO:0000259" key="2">
    <source>
        <dbReference type="PROSITE" id="PS51740"/>
    </source>
</evidence>
<accession>A0A151AYE0</accession>
<keyword evidence="4" id="KW-1185">Reference proteome</keyword>